<name>A0A4Q0NP70_9FLAO</name>
<dbReference type="InterPro" id="IPR045444">
    <property type="entry name" value="DUF6503"/>
</dbReference>
<proteinExistence type="predicted"/>
<evidence type="ECO:0000313" key="1">
    <source>
        <dbReference type="EMBL" id="RXG11971.1"/>
    </source>
</evidence>
<dbReference type="Pfam" id="PF20113">
    <property type="entry name" value="DUF6503"/>
    <property type="match status" value="1"/>
</dbReference>
<sequence>MKYRILYILSALFIFSCKEDPKKLDADTIIQKAISQVGGKTIDTSTITFKFRDKYYRAKRNNGLYRLERSTDPAFKDTLDQLTNSDFKRFINEKEVPVADSLISSLSGNVNSVHYFSVLPYGLDAEAVNAKKIGETTINGKTYYEIQVTFSQEGGGEDFEDEYMYWINTKHFTVDFLAYNYHVNEGGTRFREAYNIREIEGIRFVDYRNFKPKEQFPPLESLDSLFANGELDLLSKIELQDVTVSENQK</sequence>
<protein>
    <recommendedName>
        <fullName evidence="3">Deoxyribose-phosphate aldolase</fullName>
    </recommendedName>
</protein>
<evidence type="ECO:0000313" key="2">
    <source>
        <dbReference type="Proteomes" id="UP000289821"/>
    </source>
</evidence>
<reference evidence="1 2" key="1">
    <citation type="submission" date="2018-07" db="EMBL/GenBank/DDBJ databases">
        <title>Leeuwenhoekiella genomics.</title>
        <authorList>
            <person name="Tahon G."/>
            <person name="Willems A."/>
        </authorList>
    </citation>
    <scope>NUCLEOTIDE SEQUENCE [LARGE SCALE GENOMIC DNA]</scope>
    <source>
        <strain evidence="1 2">R-50232</strain>
    </source>
</reference>
<dbReference type="Proteomes" id="UP000289821">
    <property type="component" value="Unassembled WGS sequence"/>
</dbReference>
<comment type="caution">
    <text evidence="1">The sequence shown here is derived from an EMBL/GenBank/DDBJ whole genome shotgun (WGS) entry which is preliminary data.</text>
</comment>
<dbReference type="AlphaFoldDB" id="A0A4Q0NP70"/>
<dbReference type="RefSeq" id="WP_128762625.1">
    <property type="nucleotide sequence ID" value="NZ_QOVI01000008.1"/>
</dbReference>
<organism evidence="1 2">
    <name type="scientific">Leeuwenhoekiella aestuarii</name>
    <dbReference type="NCBI Taxonomy" id="2249426"/>
    <lineage>
        <taxon>Bacteria</taxon>
        <taxon>Pseudomonadati</taxon>
        <taxon>Bacteroidota</taxon>
        <taxon>Flavobacteriia</taxon>
        <taxon>Flavobacteriales</taxon>
        <taxon>Flavobacteriaceae</taxon>
        <taxon>Leeuwenhoekiella</taxon>
    </lineage>
</organism>
<evidence type="ECO:0008006" key="3">
    <source>
        <dbReference type="Google" id="ProtNLM"/>
    </source>
</evidence>
<accession>A0A4Q0NP70</accession>
<keyword evidence="2" id="KW-1185">Reference proteome</keyword>
<gene>
    <name evidence="1" type="ORF">DSM04_10868</name>
</gene>
<dbReference type="OrthoDB" id="982433at2"/>
<dbReference type="EMBL" id="QOVI01000008">
    <property type="protein sequence ID" value="RXG11971.1"/>
    <property type="molecule type" value="Genomic_DNA"/>
</dbReference>
<dbReference type="PROSITE" id="PS51257">
    <property type="entry name" value="PROKAR_LIPOPROTEIN"/>
    <property type="match status" value="1"/>
</dbReference>